<evidence type="ECO:0000313" key="8">
    <source>
        <dbReference type="Proteomes" id="UP001596012"/>
    </source>
</evidence>
<dbReference type="Proteomes" id="UP001596012">
    <property type="component" value="Unassembled WGS sequence"/>
</dbReference>
<comment type="caution">
    <text evidence="7">The sequence shown here is derived from an EMBL/GenBank/DDBJ whole genome shotgun (WGS) entry which is preliminary data.</text>
</comment>
<accession>A0ABV8YSS1</accession>
<feature type="DNA-binding region" description="H-T-H motif" evidence="4">
    <location>
        <begin position="37"/>
        <end position="56"/>
    </location>
</feature>
<dbReference type="InterPro" id="IPR036271">
    <property type="entry name" value="Tet_transcr_reg_TetR-rel_C_sf"/>
</dbReference>
<proteinExistence type="predicted"/>
<dbReference type="InterPro" id="IPR009057">
    <property type="entry name" value="Homeodomain-like_sf"/>
</dbReference>
<keyword evidence="3" id="KW-0804">Transcription</keyword>
<dbReference type="Pfam" id="PF21597">
    <property type="entry name" value="TetR_C_43"/>
    <property type="match status" value="1"/>
</dbReference>
<sequence length="227" mass="24184">MPKLWNETIDAHRAAVRAAVLDTTAALVAEHGLTSVTMSRIAKDSGIGRATLYKYFPDVDSILLAWHERQISHHLDHLAKVRDQTEGAGERLEAVLRAFALISHTSRSHHDGDLAAFLHRDEQVNQAQRRLHGMVEALLAEGARTGAVRGDIAPAELASYCLHALTAAGDLPSKAAAHRLVAVTLAGLQPGPADAPEGSPPADGTGDSTPPPDHHGHHSAHDHHLDG</sequence>
<dbReference type="EMBL" id="JBHSFG010000041">
    <property type="protein sequence ID" value="MFC4467550.1"/>
    <property type="molecule type" value="Genomic_DNA"/>
</dbReference>
<reference evidence="8" key="1">
    <citation type="journal article" date="2019" name="Int. J. Syst. Evol. Microbiol.">
        <title>The Global Catalogue of Microorganisms (GCM) 10K type strain sequencing project: providing services to taxonomists for standard genome sequencing and annotation.</title>
        <authorList>
            <consortium name="The Broad Institute Genomics Platform"/>
            <consortium name="The Broad Institute Genome Sequencing Center for Infectious Disease"/>
            <person name="Wu L."/>
            <person name="Ma J."/>
        </authorList>
    </citation>
    <scope>NUCLEOTIDE SEQUENCE [LARGE SCALE GENOMIC DNA]</scope>
    <source>
        <strain evidence="8">DT43</strain>
    </source>
</reference>
<evidence type="ECO:0000256" key="5">
    <source>
        <dbReference type="SAM" id="MobiDB-lite"/>
    </source>
</evidence>
<evidence type="ECO:0000256" key="3">
    <source>
        <dbReference type="ARBA" id="ARBA00023163"/>
    </source>
</evidence>
<dbReference type="Pfam" id="PF00440">
    <property type="entry name" value="TetR_N"/>
    <property type="match status" value="1"/>
</dbReference>
<keyword evidence="1" id="KW-0805">Transcription regulation</keyword>
<dbReference type="PANTHER" id="PTHR30055:SF234">
    <property type="entry name" value="HTH-TYPE TRANSCRIPTIONAL REGULATOR BETI"/>
    <property type="match status" value="1"/>
</dbReference>
<dbReference type="RefSeq" id="WP_386344946.1">
    <property type="nucleotide sequence ID" value="NZ_JBHSFG010000041.1"/>
</dbReference>
<feature type="domain" description="HTH tetR-type" evidence="6">
    <location>
        <begin position="14"/>
        <end position="74"/>
    </location>
</feature>
<dbReference type="Gene3D" id="1.10.357.10">
    <property type="entry name" value="Tetracycline Repressor, domain 2"/>
    <property type="match status" value="1"/>
</dbReference>
<gene>
    <name evidence="7" type="ORF">ACFPH6_23985</name>
</gene>
<feature type="region of interest" description="Disordered" evidence="5">
    <location>
        <begin position="188"/>
        <end position="227"/>
    </location>
</feature>
<name>A0ABV8YSS1_9ACTN</name>
<keyword evidence="8" id="KW-1185">Reference proteome</keyword>
<dbReference type="SUPFAM" id="SSF46689">
    <property type="entry name" value="Homeodomain-like"/>
    <property type="match status" value="1"/>
</dbReference>
<dbReference type="SUPFAM" id="SSF48498">
    <property type="entry name" value="Tetracyclin repressor-like, C-terminal domain"/>
    <property type="match status" value="1"/>
</dbReference>
<organism evidence="7 8">
    <name type="scientific">Streptomyces xiangluensis</name>
    <dbReference type="NCBI Taxonomy" id="2665720"/>
    <lineage>
        <taxon>Bacteria</taxon>
        <taxon>Bacillati</taxon>
        <taxon>Actinomycetota</taxon>
        <taxon>Actinomycetes</taxon>
        <taxon>Kitasatosporales</taxon>
        <taxon>Streptomycetaceae</taxon>
        <taxon>Streptomyces</taxon>
    </lineage>
</organism>
<dbReference type="InterPro" id="IPR050109">
    <property type="entry name" value="HTH-type_TetR-like_transc_reg"/>
</dbReference>
<dbReference type="InterPro" id="IPR001647">
    <property type="entry name" value="HTH_TetR"/>
</dbReference>
<evidence type="ECO:0000256" key="4">
    <source>
        <dbReference type="PROSITE-ProRule" id="PRU00335"/>
    </source>
</evidence>
<dbReference type="PANTHER" id="PTHR30055">
    <property type="entry name" value="HTH-TYPE TRANSCRIPTIONAL REGULATOR RUTR"/>
    <property type="match status" value="1"/>
</dbReference>
<evidence type="ECO:0000259" key="6">
    <source>
        <dbReference type="PROSITE" id="PS50977"/>
    </source>
</evidence>
<evidence type="ECO:0000256" key="2">
    <source>
        <dbReference type="ARBA" id="ARBA00023125"/>
    </source>
</evidence>
<evidence type="ECO:0000256" key="1">
    <source>
        <dbReference type="ARBA" id="ARBA00023015"/>
    </source>
</evidence>
<dbReference type="PRINTS" id="PR00455">
    <property type="entry name" value="HTHTETR"/>
</dbReference>
<dbReference type="InterPro" id="IPR049445">
    <property type="entry name" value="TetR_SbtR-like_C"/>
</dbReference>
<protein>
    <submittedName>
        <fullName evidence="7">TetR/AcrR family transcriptional regulator</fullName>
    </submittedName>
</protein>
<evidence type="ECO:0000313" key="7">
    <source>
        <dbReference type="EMBL" id="MFC4467550.1"/>
    </source>
</evidence>
<keyword evidence="2 4" id="KW-0238">DNA-binding</keyword>
<dbReference type="PROSITE" id="PS50977">
    <property type="entry name" value="HTH_TETR_2"/>
    <property type="match status" value="1"/>
</dbReference>